<dbReference type="GO" id="GO:0046872">
    <property type="term" value="F:metal ion binding"/>
    <property type="evidence" value="ECO:0007669"/>
    <property type="project" value="UniProtKB-KW"/>
</dbReference>
<dbReference type="PANTHER" id="PTHR33542">
    <property type="entry name" value="SIROHYDROCHLORIN FERROCHELATASE, CHLOROPLASTIC"/>
    <property type="match status" value="1"/>
</dbReference>
<evidence type="ECO:0000256" key="2">
    <source>
        <dbReference type="ARBA" id="ARBA00023239"/>
    </source>
</evidence>
<dbReference type="CDD" id="cd03416">
    <property type="entry name" value="CbiX_SirB_N"/>
    <property type="match status" value="1"/>
</dbReference>
<dbReference type="Proteomes" id="UP000192569">
    <property type="component" value="Chromosome I"/>
</dbReference>
<accession>A0A1W1VVR8</accession>
<reference evidence="3 4" key="1">
    <citation type="submission" date="2017-04" db="EMBL/GenBank/DDBJ databases">
        <authorList>
            <person name="Afonso C.L."/>
            <person name="Miller P.J."/>
            <person name="Scott M.A."/>
            <person name="Spackman E."/>
            <person name="Goraichik I."/>
            <person name="Dimitrov K.M."/>
            <person name="Suarez D.L."/>
            <person name="Swayne D.E."/>
        </authorList>
    </citation>
    <scope>NUCLEOTIDE SEQUENCE [LARGE SCALE GENOMIC DNA]</scope>
    <source>
        <strain evidence="3 4">ToBE</strain>
    </source>
</reference>
<dbReference type="SUPFAM" id="SSF53800">
    <property type="entry name" value="Chelatase"/>
    <property type="match status" value="1"/>
</dbReference>
<dbReference type="Pfam" id="PF01903">
    <property type="entry name" value="CbiX"/>
    <property type="match status" value="1"/>
</dbReference>
<dbReference type="PANTHER" id="PTHR33542:SF3">
    <property type="entry name" value="SIROHYDROCHLORIN FERROCHELATASE, CHLOROPLASTIC"/>
    <property type="match status" value="1"/>
</dbReference>
<dbReference type="GO" id="GO:0016829">
    <property type="term" value="F:lyase activity"/>
    <property type="evidence" value="ECO:0007669"/>
    <property type="project" value="UniProtKB-KW"/>
</dbReference>
<proteinExistence type="predicted"/>
<dbReference type="STRING" id="698762.SAMN00808754_1822"/>
<dbReference type="AlphaFoldDB" id="A0A1W1VVR8"/>
<protein>
    <submittedName>
        <fullName evidence="3">CbiX protein</fullName>
    </submittedName>
</protein>
<dbReference type="EMBL" id="LT838272">
    <property type="protein sequence ID" value="SMB97340.1"/>
    <property type="molecule type" value="Genomic_DNA"/>
</dbReference>
<dbReference type="Gene3D" id="3.40.50.1400">
    <property type="match status" value="1"/>
</dbReference>
<dbReference type="InterPro" id="IPR002762">
    <property type="entry name" value="CbiX-like"/>
</dbReference>
<evidence type="ECO:0000313" key="4">
    <source>
        <dbReference type="Proteomes" id="UP000192569"/>
    </source>
</evidence>
<keyword evidence="1" id="KW-0479">Metal-binding</keyword>
<keyword evidence="4" id="KW-1185">Reference proteome</keyword>
<organism evidence="3 4">
    <name type="scientific">Thermanaeromonas toyohensis ToBE</name>
    <dbReference type="NCBI Taxonomy" id="698762"/>
    <lineage>
        <taxon>Bacteria</taxon>
        <taxon>Bacillati</taxon>
        <taxon>Bacillota</taxon>
        <taxon>Clostridia</taxon>
        <taxon>Neomoorellales</taxon>
        <taxon>Neomoorellaceae</taxon>
        <taxon>Thermanaeromonas</taxon>
    </lineage>
</organism>
<name>A0A1W1VVR8_9FIRM</name>
<evidence type="ECO:0000256" key="1">
    <source>
        <dbReference type="ARBA" id="ARBA00022723"/>
    </source>
</evidence>
<dbReference type="OrthoDB" id="9797895at2"/>
<sequence>MQSRIILLGHGSRIPEANEHLRKLASQVGELLGGLPVDACYMMRARPDLAEGVARAVEEGAKRIVVVPMFFCNGLHVQRDIPEQLEKLRATYPQVEFIYAANLGADRRIAEIIVERIQEVAPGEFFARP</sequence>
<dbReference type="RefSeq" id="WP_084665418.1">
    <property type="nucleotide sequence ID" value="NZ_LT838272.1"/>
</dbReference>
<keyword evidence="2" id="KW-0456">Lyase</keyword>
<evidence type="ECO:0000313" key="3">
    <source>
        <dbReference type="EMBL" id="SMB97340.1"/>
    </source>
</evidence>
<gene>
    <name evidence="3" type="ORF">SAMN00808754_1822</name>
</gene>
<dbReference type="InterPro" id="IPR050963">
    <property type="entry name" value="Sirohydro_Cobaltochel/CbiX"/>
</dbReference>